<dbReference type="EMBL" id="CBTN010000012">
    <property type="protein sequence ID" value="CDH52051.1"/>
    <property type="molecule type" value="Genomic_DNA"/>
</dbReference>
<sequence length="76" mass="8996">MEQIEAMEVPKRVRAYCGLLLLVYIENMIILAILQSRELFHHPFYDPHVTSKRPRIDPPPPSEIKKRRSLIQQSEQ</sequence>
<reference evidence="3" key="1">
    <citation type="submission" date="2013-08" db="EMBL/GenBank/DDBJ databases">
        <title>Gene expansion shapes genome architecture in the human pathogen Lichtheimia corymbifera: an evolutionary genomics analysis in the ancient terrestrial Mucorales (Mucoromycotina).</title>
        <authorList>
            <person name="Schwartze V.U."/>
            <person name="Winter S."/>
            <person name="Shelest E."/>
            <person name="Marcet-Houben M."/>
            <person name="Horn F."/>
            <person name="Wehner S."/>
            <person name="Hoffmann K."/>
            <person name="Riege K."/>
            <person name="Sammeth M."/>
            <person name="Nowrousian M."/>
            <person name="Valiante V."/>
            <person name="Linde J."/>
            <person name="Jacobsen I.D."/>
            <person name="Marz M."/>
            <person name="Brakhage A.A."/>
            <person name="Gabaldon T."/>
            <person name="Bocker S."/>
            <person name="Voigt K."/>
        </authorList>
    </citation>
    <scope>NUCLEOTIDE SEQUENCE [LARGE SCALE GENOMIC DNA]</scope>
    <source>
        <strain evidence="3">FSU 9682</strain>
    </source>
</reference>
<comment type="caution">
    <text evidence="3">The sequence shown here is derived from an EMBL/GenBank/DDBJ whole genome shotgun (WGS) entry which is preliminary data.</text>
</comment>
<name>A0A068RT00_9FUNG</name>
<feature type="transmembrane region" description="Helical" evidence="2">
    <location>
        <begin position="13"/>
        <end position="34"/>
    </location>
</feature>
<keyword evidence="2" id="KW-0812">Transmembrane</keyword>
<keyword evidence="2" id="KW-1133">Transmembrane helix</keyword>
<feature type="region of interest" description="Disordered" evidence="1">
    <location>
        <begin position="45"/>
        <end position="76"/>
    </location>
</feature>
<dbReference type="VEuPathDB" id="FungiDB:LCOR_03581.1"/>
<protein>
    <submittedName>
        <fullName evidence="3">Uncharacterized protein</fullName>
    </submittedName>
</protein>
<dbReference type="Proteomes" id="UP000027586">
    <property type="component" value="Unassembled WGS sequence"/>
</dbReference>
<dbReference type="AlphaFoldDB" id="A0A068RT00"/>
<keyword evidence="2" id="KW-0472">Membrane</keyword>
<organism evidence="3 4">
    <name type="scientific">Lichtheimia corymbifera JMRC:FSU:9682</name>
    <dbReference type="NCBI Taxonomy" id="1263082"/>
    <lineage>
        <taxon>Eukaryota</taxon>
        <taxon>Fungi</taxon>
        <taxon>Fungi incertae sedis</taxon>
        <taxon>Mucoromycota</taxon>
        <taxon>Mucoromycotina</taxon>
        <taxon>Mucoromycetes</taxon>
        <taxon>Mucorales</taxon>
        <taxon>Lichtheimiaceae</taxon>
        <taxon>Lichtheimia</taxon>
    </lineage>
</organism>
<keyword evidence="4" id="KW-1185">Reference proteome</keyword>
<evidence type="ECO:0000313" key="4">
    <source>
        <dbReference type="Proteomes" id="UP000027586"/>
    </source>
</evidence>
<accession>A0A068RT00</accession>
<gene>
    <name evidence="3" type="ORF">LCOR_03581.1</name>
</gene>
<evidence type="ECO:0000313" key="3">
    <source>
        <dbReference type="EMBL" id="CDH52051.1"/>
    </source>
</evidence>
<evidence type="ECO:0000256" key="1">
    <source>
        <dbReference type="SAM" id="MobiDB-lite"/>
    </source>
</evidence>
<evidence type="ECO:0000256" key="2">
    <source>
        <dbReference type="SAM" id="Phobius"/>
    </source>
</evidence>
<proteinExistence type="predicted"/>